<name>A0ACB8XTK9_ARCLA</name>
<gene>
    <name evidence="1" type="ORF">L6452_39692</name>
</gene>
<comment type="caution">
    <text evidence="1">The sequence shown here is derived from an EMBL/GenBank/DDBJ whole genome shotgun (WGS) entry which is preliminary data.</text>
</comment>
<accession>A0ACB8XTK9</accession>
<reference evidence="1 2" key="2">
    <citation type="journal article" date="2022" name="Mol. Ecol. Resour.">
        <title>The genomes of chicory, endive, great burdock and yacon provide insights into Asteraceae paleo-polyploidization history and plant inulin production.</title>
        <authorList>
            <person name="Fan W."/>
            <person name="Wang S."/>
            <person name="Wang H."/>
            <person name="Wang A."/>
            <person name="Jiang F."/>
            <person name="Liu H."/>
            <person name="Zhao H."/>
            <person name="Xu D."/>
            <person name="Zhang Y."/>
        </authorList>
    </citation>
    <scope>NUCLEOTIDE SEQUENCE [LARGE SCALE GENOMIC DNA]</scope>
    <source>
        <strain evidence="2">cv. Niubang</strain>
    </source>
</reference>
<proteinExistence type="predicted"/>
<sequence>MINPTMDDHQWASLWRFHYQRLKNNAQGYLDDDDEEQHLITTPTPLQRRCRRWQPWRRLVGKRRFRVRVSGLRKVFRRKRRRRRKSRVFSGLKVLWEKLKSNHQVYLNDLFGGNFLFMHVMNP</sequence>
<protein>
    <submittedName>
        <fullName evidence="1">Uncharacterized protein</fullName>
    </submittedName>
</protein>
<dbReference type="Proteomes" id="UP001055879">
    <property type="component" value="Linkage Group LG15"/>
</dbReference>
<keyword evidence="2" id="KW-1185">Reference proteome</keyword>
<evidence type="ECO:0000313" key="1">
    <source>
        <dbReference type="EMBL" id="KAI3673569.1"/>
    </source>
</evidence>
<organism evidence="1 2">
    <name type="scientific">Arctium lappa</name>
    <name type="common">Greater burdock</name>
    <name type="synonym">Lappa major</name>
    <dbReference type="NCBI Taxonomy" id="4217"/>
    <lineage>
        <taxon>Eukaryota</taxon>
        <taxon>Viridiplantae</taxon>
        <taxon>Streptophyta</taxon>
        <taxon>Embryophyta</taxon>
        <taxon>Tracheophyta</taxon>
        <taxon>Spermatophyta</taxon>
        <taxon>Magnoliopsida</taxon>
        <taxon>eudicotyledons</taxon>
        <taxon>Gunneridae</taxon>
        <taxon>Pentapetalae</taxon>
        <taxon>asterids</taxon>
        <taxon>campanulids</taxon>
        <taxon>Asterales</taxon>
        <taxon>Asteraceae</taxon>
        <taxon>Carduoideae</taxon>
        <taxon>Cardueae</taxon>
        <taxon>Arctiinae</taxon>
        <taxon>Arctium</taxon>
    </lineage>
</organism>
<dbReference type="EMBL" id="CM042061">
    <property type="protein sequence ID" value="KAI3673569.1"/>
    <property type="molecule type" value="Genomic_DNA"/>
</dbReference>
<reference evidence="2" key="1">
    <citation type="journal article" date="2022" name="Mol. Ecol. Resour.">
        <title>The genomes of chicory, endive, great burdock and yacon provide insights into Asteraceae palaeo-polyploidization history and plant inulin production.</title>
        <authorList>
            <person name="Fan W."/>
            <person name="Wang S."/>
            <person name="Wang H."/>
            <person name="Wang A."/>
            <person name="Jiang F."/>
            <person name="Liu H."/>
            <person name="Zhao H."/>
            <person name="Xu D."/>
            <person name="Zhang Y."/>
        </authorList>
    </citation>
    <scope>NUCLEOTIDE SEQUENCE [LARGE SCALE GENOMIC DNA]</scope>
    <source>
        <strain evidence="2">cv. Niubang</strain>
    </source>
</reference>
<evidence type="ECO:0000313" key="2">
    <source>
        <dbReference type="Proteomes" id="UP001055879"/>
    </source>
</evidence>